<dbReference type="RefSeq" id="WP_137059190.1">
    <property type="nucleotide sequence ID" value="NZ_SZOD01000967.1"/>
</dbReference>
<keyword evidence="1" id="KW-0472">Membrane</keyword>
<proteinExistence type="predicted"/>
<evidence type="ECO:0000256" key="1">
    <source>
        <dbReference type="SAM" id="Phobius"/>
    </source>
</evidence>
<comment type="caution">
    <text evidence="2">The sequence shown here is derived from an EMBL/GenBank/DDBJ whole genome shotgun (WGS) entry which is preliminary data.</text>
</comment>
<protein>
    <submittedName>
        <fullName evidence="2">Uncharacterized protein</fullName>
    </submittedName>
</protein>
<keyword evidence="1" id="KW-1133">Transmembrane helix</keyword>
<reference evidence="2 3" key="1">
    <citation type="journal article" date="2019" name="Environ. Microbiol.">
        <title>An active ?-lactamase is a part of an orchestrated cell wall stress resistance network of Bacillus subtilis and related rhizosphere species.</title>
        <authorList>
            <person name="Bucher T."/>
            <person name="Keren-Paz A."/>
            <person name="Hausser J."/>
            <person name="Olender T."/>
            <person name="Cytryn E."/>
            <person name="Kolodkin-Gal I."/>
        </authorList>
    </citation>
    <scope>NUCLEOTIDE SEQUENCE [LARGE SCALE GENOMIC DNA]</scope>
    <source>
        <strain evidence="2 3">I186</strain>
    </source>
</reference>
<dbReference type="Proteomes" id="UP000305524">
    <property type="component" value="Unassembled WGS sequence"/>
</dbReference>
<evidence type="ECO:0000313" key="2">
    <source>
        <dbReference type="EMBL" id="TKI80143.1"/>
    </source>
</evidence>
<evidence type="ECO:0000313" key="3">
    <source>
        <dbReference type="Proteomes" id="UP000305524"/>
    </source>
</evidence>
<gene>
    <name evidence="2" type="ORF">FC701_29325</name>
</gene>
<organism evidence="2 3">
    <name type="scientific">Bacillus mycoides</name>
    <dbReference type="NCBI Taxonomy" id="1405"/>
    <lineage>
        <taxon>Bacteria</taxon>
        <taxon>Bacillati</taxon>
        <taxon>Bacillota</taxon>
        <taxon>Bacilli</taxon>
        <taxon>Bacillales</taxon>
        <taxon>Bacillaceae</taxon>
        <taxon>Bacillus</taxon>
        <taxon>Bacillus cereus group</taxon>
    </lineage>
</organism>
<dbReference type="EMBL" id="SZOD01000967">
    <property type="protein sequence ID" value="TKI80143.1"/>
    <property type="molecule type" value="Genomic_DNA"/>
</dbReference>
<feature type="transmembrane region" description="Helical" evidence="1">
    <location>
        <begin position="12"/>
        <end position="30"/>
    </location>
</feature>
<accession>A0A4V5TPN7</accession>
<keyword evidence="1" id="KW-0812">Transmembrane</keyword>
<dbReference type="AlphaFoldDB" id="A0A4V5TPN7"/>
<sequence length="76" mass="9210">MNLSNFKKEYKINFLFWGIPMFFFMNLIFYKDIIKYVQNKEWFNLISDVFISLLIVIVGTILYTVLYLVISKPKNK</sequence>
<feature type="transmembrane region" description="Helical" evidence="1">
    <location>
        <begin position="50"/>
        <end position="70"/>
    </location>
</feature>
<name>A0A4V5TPN7_BACMY</name>